<dbReference type="RefSeq" id="WP_376836599.1">
    <property type="nucleotide sequence ID" value="NZ_JBHLSW010000007.1"/>
</dbReference>
<sequence length="137" mass="14577">MLILALALLIQTPAALPEWARENPFGYERAQCSPMIRGDEPLEACQARVRSLLLAELGDDLPPALRPAAVEDCRPADAGGGVVCGPQRRAARSDGPVLVEQDCSNRVTSEGFSSDCRPVGQSEERGVSITLFGGDDD</sequence>
<protein>
    <submittedName>
        <fullName evidence="1">Uncharacterized protein</fullName>
    </submittedName>
</protein>
<evidence type="ECO:0000313" key="2">
    <source>
        <dbReference type="Proteomes" id="UP001589906"/>
    </source>
</evidence>
<organism evidence="1 2">
    <name type="scientific">Brevundimonas balnearis</name>
    <dbReference type="NCBI Taxonomy" id="1572858"/>
    <lineage>
        <taxon>Bacteria</taxon>
        <taxon>Pseudomonadati</taxon>
        <taxon>Pseudomonadota</taxon>
        <taxon>Alphaproteobacteria</taxon>
        <taxon>Caulobacterales</taxon>
        <taxon>Caulobacteraceae</taxon>
        <taxon>Brevundimonas</taxon>
    </lineage>
</organism>
<proteinExistence type="predicted"/>
<keyword evidence="2" id="KW-1185">Reference proteome</keyword>
<reference evidence="1 2" key="1">
    <citation type="submission" date="2024-09" db="EMBL/GenBank/DDBJ databases">
        <authorList>
            <person name="Sun Q."/>
            <person name="Mori K."/>
        </authorList>
    </citation>
    <scope>NUCLEOTIDE SEQUENCE [LARGE SCALE GENOMIC DNA]</scope>
    <source>
        <strain evidence="1 2">NCAIM B.02621</strain>
    </source>
</reference>
<accession>A0ABV6R7M9</accession>
<evidence type="ECO:0000313" key="1">
    <source>
        <dbReference type="EMBL" id="MFC0634553.1"/>
    </source>
</evidence>
<comment type="caution">
    <text evidence="1">The sequence shown here is derived from an EMBL/GenBank/DDBJ whole genome shotgun (WGS) entry which is preliminary data.</text>
</comment>
<gene>
    <name evidence="1" type="ORF">ACFFGE_11795</name>
</gene>
<dbReference type="EMBL" id="JBHLSW010000007">
    <property type="protein sequence ID" value="MFC0634553.1"/>
    <property type="molecule type" value="Genomic_DNA"/>
</dbReference>
<name>A0ABV6R7M9_9CAUL</name>
<dbReference type="Proteomes" id="UP001589906">
    <property type="component" value="Unassembled WGS sequence"/>
</dbReference>